<sequence length="172" mass="18036">MAEKKPKPQDKDAGKEKGGMSMAQNAIGFVVAGVIAGGVGAGVGMMNKPAAHAPPASEGAKPGERREEAREAPVVHMGSVDVPPAVTNLASPKEVWVRIEGAILFEGKTLPRGDALAAEISADILAFLRTQTLEQIQGVAGLEHLRSDINERVQTRSQGAVKKFIIKALVVQ</sequence>
<dbReference type="RefSeq" id="WP_155446137.1">
    <property type="nucleotide sequence ID" value="NZ_JAOQNR010000009.1"/>
</dbReference>
<feature type="compositionally biased region" description="Basic and acidic residues" evidence="11">
    <location>
        <begin position="61"/>
        <end position="73"/>
    </location>
</feature>
<evidence type="ECO:0000256" key="8">
    <source>
        <dbReference type="ARBA" id="ARBA00022989"/>
    </source>
</evidence>
<evidence type="ECO:0000313" key="12">
    <source>
        <dbReference type="EMBL" id="MTV31449.1"/>
    </source>
</evidence>
<evidence type="ECO:0000256" key="6">
    <source>
        <dbReference type="ARBA" id="ARBA00022692"/>
    </source>
</evidence>
<evidence type="ECO:0000256" key="9">
    <source>
        <dbReference type="ARBA" id="ARBA00023136"/>
    </source>
</evidence>
<evidence type="ECO:0000256" key="1">
    <source>
        <dbReference type="ARBA" id="ARBA00002254"/>
    </source>
</evidence>
<gene>
    <name evidence="12" type="ORF">GJ654_10625</name>
</gene>
<keyword evidence="6 10" id="KW-0812">Transmembrane</keyword>
<comment type="caution">
    <text evidence="12">The sequence shown here is derived from an EMBL/GenBank/DDBJ whole genome shotgun (WGS) entry which is preliminary data.</text>
</comment>
<dbReference type="GO" id="GO:0006935">
    <property type="term" value="P:chemotaxis"/>
    <property type="evidence" value="ECO:0007669"/>
    <property type="project" value="UniProtKB-KW"/>
</dbReference>
<dbReference type="Proteomes" id="UP000439113">
    <property type="component" value="Unassembled WGS sequence"/>
</dbReference>
<dbReference type="Pfam" id="PF03748">
    <property type="entry name" value="FliL"/>
    <property type="match status" value="1"/>
</dbReference>
<keyword evidence="5 10" id="KW-0145">Chemotaxis</keyword>
<keyword evidence="12" id="KW-0966">Cell projection</keyword>
<dbReference type="GO" id="GO:0071973">
    <property type="term" value="P:bacterial-type flagellum-dependent cell motility"/>
    <property type="evidence" value="ECO:0007669"/>
    <property type="project" value="InterPro"/>
</dbReference>
<dbReference type="GO" id="GO:0009425">
    <property type="term" value="C:bacterial-type flagellum basal body"/>
    <property type="evidence" value="ECO:0007669"/>
    <property type="project" value="InterPro"/>
</dbReference>
<organism evidence="12 13">
    <name type="scientific">Rhodoblastus acidophilus</name>
    <name type="common">Rhodopseudomonas acidophila</name>
    <dbReference type="NCBI Taxonomy" id="1074"/>
    <lineage>
        <taxon>Bacteria</taxon>
        <taxon>Pseudomonadati</taxon>
        <taxon>Pseudomonadota</taxon>
        <taxon>Alphaproteobacteria</taxon>
        <taxon>Hyphomicrobiales</taxon>
        <taxon>Rhodoblastaceae</taxon>
        <taxon>Rhodoblastus</taxon>
    </lineage>
</organism>
<dbReference type="AlphaFoldDB" id="A0A6N8DLU4"/>
<reference evidence="12 13" key="1">
    <citation type="submission" date="2019-11" db="EMBL/GenBank/DDBJ databases">
        <title>Whole-genome sequence of a Rhodoblastus acidophilus DSM 142.</title>
        <authorList>
            <person name="Kyndt J.A."/>
            <person name="Meyer T.E."/>
        </authorList>
    </citation>
    <scope>NUCLEOTIDE SEQUENCE [LARGE SCALE GENOMIC DNA]</scope>
    <source>
        <strain evidence="12 13">DSM 142</strain>
    </source>
</reference>
<evidence type="ECO:0000256" key="5">
    <source>
        <dbReference type="ARBA" id="ARBA00022500"/>
    </source>
</evidence>
<evidence type="ECO:0000256" key="11">
    <source>
        <dbReference type="SAM" id="MobiDB-lite"/>
    </source>
</evidence>
<evidence type="ECO:0000256" key="10">
    <source>
        <dbReference type="RuleBase" id="RU364125"/>
    </source>
</evidence>
<keyword evidence="12" id="KW-0969">Cilium</keyword>
<protein>
    <recommendedName>
        <fullName evidence="10">Flagellar protein FliL</fullName>
    </recommendedName>
</protein>
<evidence type="ECO:0000313" key="13">
    <source>
        <dbReference type="Proteomes" id="UP000439113"/>
    </source>
</evidence>
<dbReference type="OrthoDB" id="7908910at2"/>
<evidence type="ECO:0000256" key="2">
    <source>
        <dbReference type="ARBA" id="ARBA00004162"/>
    </source>
</evidence>
<evidence type="ECO:0000256" key="3">
    <source>
        <dbReference type="ARBA" id="ARBA00008281"/>
    </source>
</evidence>
<dbReference type="GO" id="GO:0005886">
    <property type="term" value="C:plasma membrane"/>
    <property type="evidence" value="ECO:0007669"/>
    <property type="project" value="UniProtKB-SubCell"/>
</dbReference>
<keyword evidence="9 10" id="KW-0472">Membrane</keyword>
<keyword evidence="8 10" id="KW-1133">Transmembrane helix</keyword>
<dbReference type="EMBL" id="WNKS01000008">
    <property type="protein sequence ID" value="MTV31449.1"/>
    <property type="molecule type" value="Genomic_DNA"/>
</dbReference>
<evidence type="ECO:0000256" key="4">
    <source>
        <dbReference type="ARBA" id="ARBA00022475"/>
    </source>
</evidence>
<proteinExistence type="inferred from homology"/>
<comment type="subcellular location">
    <subcellularLocation>
        <location evidence="10">Cell inner membrane</location>
    </subcellularLocation>
    <subcellularLocation>
        <location evidence="2">Cell membrane</location>
        <topology evidence="2">Single-pass membrane protein</topology>
    </subcellularLocation>
</comment>
<keyword evidence="7 10" id="KW-0283">Flagellar rotation</keyword>
<name>A0A6N8DLU4_RHOAC</name>
<feature type="transmembrane region" description="Helical" evidence="10">
    <location>
        <begin position="26"/>
        <end position="46"/>
    </location>
</feature>
<comment type="function">
    <text evidence="1 10">Controls the rotational direction of flagella during chemotaxis.</text>
</comment>
<feature type="region of interest" description="Disordered" evidence="11">
    <location>
        <begin position="50"/>
        <end position="76"/>
    </location>
</feature>
<keyword evidence="10" id="KW-0997">Cell inner membrane</keyword>
<accession>A0A6N8DLU4</accession>
<dbReference type="InterPro" id="IPR005503">
    <property type="entry name" value="FliL"/>
</dbReference>
<keyword evidence="12" id="KW-0282">Flagellum</keyword>
<comment type="similarity">
    <text evidence="3 10">Belongs to the FliL family.</text>
</comment>
<evidence type="ECO:0000256" key="7">
    <source>
        <dbReference type="ARBA" id="ARBA00022779"/>
    </source>
</evidence>
<keyword evidence="4" id="KW-1003">Cell membrane</keyword>